<accession>A0ABV7V5F7</accession>
<feature type="domain" description="CN hydrolase" evidence="1">
    <location>
        <begin position="4"/>
        <end position="272"/>
    </location>
</feature>
<comment type="caution">
    <text evidence="2">The sequence shown here is derived from an EMBL/GenBank/DDBJ whole genome shotgun (WGS) entry which is preliminary data.</text>
</comment>
<dbReference type="PROSITE" id="PS50263">
    <property type="entry name" value="CN_HYDROLASE"/>
    <property type="match status" value="1"/>
</dbReference>
<dbReference type="Pfam" id="PF00795">
    <property type="entry name" value="CN_hydrolase"/>
    <property type="match status" value="1"/>
</dbReference>
<dbReference type="PANTHER" id="PTHR23088">
    <property type="entry name" value="NITRILASE-RELATED"/>
    <property type="match status" value="1"/>
</dbReference>
<dbReference type="PANTHER" id="PTHR23088:SF50">
    <property type="entry name" value="HYDROLASE YHCX"/>
    <property type="match status" value="1"/>
</dbReference>
<evidence type="ECO:0000259" key="1">
    <source>
        <dbReference type="PROSITE" id="PS50263"/>
    </source>
</evidence>
<gene>
    <name evidence="2" type="ORF">ACFOOT_13000</name>
</gene>
<reference evidence="3" key="1">
    <citation type="journal article" date="2019" name="Int. J. Syst. Evol. Microbiol.">
        <title>The Global Catalogue of Microorganisms (GCM) 10K type strain sequencing project: providing services to taxonomists for standard genome sequencing and annotation.</title>
        <authorList>
            <consortium name="The Broad Institute Genomics Platform"/>
            <consortium name="The Broad Institute Genome Sequencing Center for Infectious Disease"/>
            <person name="Wu L."/>
            <person name="Ma J."/>
        </authorList>
    </citation>
    <scope>NUCLEOTIDE SEQUENCE [LARGE SCALE GENOMIC DNA]</scope>
    <source>
        <strain evidence="3">KCTC 42224</strain>
    </source>
</reference>
<dbReference type="EMBL" id="JBHRYE010000021">
    <property type="protein sequence ID" value="MFC3672340.1"/>
    <property type="molecule type" value="Genomic_DNA"/>
</dbReference>
<name>A0ABV7V5F7_9SPHN</name>
<dbReference type="InterPro" id="IPR036526">
    <property type="entry name" value="C-N_Hydrolase_sf"/>
</dbReference>
<organism evidence="2 3">
    <name type="scientific">Novosphingobium pokkalii</name>
    <dbReference type="NCBI Taxonomy" id="1770194"/>
    <lineage>
        <taxon>Bacteria</taxon>
        <taxon>Pseudomonadati</taxon>
        <taxon>Pseudomonadota</taxon>
        <taxon>Alphaproteobacteria</taxon>
        <taxon>Sphingomonadales</taxon>
        <taxon>Sphingomonadaceae</taxon>
        <taxon>Novosphingobium</taxon>
    </lineage>
</organism>
<sequence>MPRFTVAAAQYPIDRLADWAAYKAKLTSWVEQAVAGGAALLVFPEYGAMELASLDPATMADLAGSIDTVSALLPRVDALHARLAQAHGVHILAASAPRRDGDGRVRNAARLFSPGGAMVTQDKLIMTRFEREEWFITGGEALRVFDTALGRLAILICYDSEFPLLARAAVEAGAQVLLVPSCTDTLHGYWRVRLGSQARALEGQCFVVQAPTVGEAAWSPAVDVNRGAAGVYGPPDAAPAGGGMPADGVLALGEEGLGQWVFATIDTAQVDGLRADGGVLLVRHWAEQPGAVALPPVDVISLR</sequence>
<dbReference type="CDD" id="cd07574">
    <property type="entry name" value="nitrilase_Rim1_like"/>
    <property type="match status" value="1"/>
</dbReference>
<dbReference type="InterPro" id="IPR003010">
    <property type="entry name" value="C-N_Hydrolase"/>
</dbReference>
<dbReference type="GO" id="GO:0016787">
    <property type="term" value="F:hydrolase activity"/>
    <property type="evidence" value="ECO:0007669"/>
    <property type="project" value="UniProtKB-KW"/>
</dbReference>
<evidence type="ECO:0000313" key="3">
    <source>
        <dbReference type="Proteomes" id="UP001595683"/>
    </source>
</evidence>
<keyword evidence="2" id="KW-0378">Hydrolase</keyword>
<dbReference type="RefSeq" id="WP_191324116.1">
    <property type="nucleotide sequence ID" value="NZ_BMZP01000007.1"/>
</dbReference>
<dbReference type="SUPFAM" id="SSF56317">
    <property type="entry name" value="Carbon-nitrogen hydrolase"/>
    <property type="match status" value="1"/>
</dbReference>
<keyword evidence="3" id="KW-1185">Reference proteome</keyword>
<dbReference type="Proteomes" id="UP001595683">
    <property type="component" value="Unassembled WGS sequence"/>
</dbReference>
<protein>
    <submittedName>
        <fullName evidence="2">Carbon-nitrogen hydrolase family protein</fullName>
    </submittedName>
</protein>
<dbReference type="Gene3D" id="3.60.110.10">
    <property type="entry name" value="Carbon-nitrogen hydrolase"/>
    <property type="match status" value="1"/>
</dbReference>
<evidence type="ECO:0000313" key="2">
    <source>
        <dbReference type="EMBL" id="MFC3672340.1"/>
    </source>
</evidence>
<proteinExistence type="predicted"/>